<dbReference type="Proteomes" id="UP000472380">
    <property type="component" value="Unassembled WGS sequence"/>
</dbReference>
<dbReference type="InterPro" id="IPR036280">
    <property type="entry name" value="Multihaem_cyt_sf"/>
</dbReference>
<evidence type="ECO:0008006" key="4">
    <source>
        <dbReference type="Google" id="ProtNLM"/>
    </source>
</evidence>
<dbReference type="PROSITE" id="PS51257">
    <property type="entry name" value="PROKAR_LIPOPROTEIN"/>
    <property type="match status" value="1"/>
</dbReference>
<evidence type="ECO:0000313" key="3">
    <source>
        <dbReference type="Proteomes" id="UP000472380"/>
    </source>
</evidence>
<organism evidence="2 3">
    <name type="scientific">Adlercreutzia equolifaciens</name>
    <dbReference type="NCBI Taxonomy" id="446660"/>
    <lineage>
        <taxon>Bacteria</taxon>
        <taxon>Bacillati</taxon>
        <taxon>Actinomycetota</taxon>
        <taxon>Coriobacteriia</taxon>
        <taxon>Eggerthellales</taxon>
        <taxon>Eggerthellaceae</taxon>
        <taxon>Adlercreutzia</taxon>
    </lineage>
</organism>
<keyword evidence="1" id="KW-0732">Signal</keyword>
<gene>
    <name evidence="2" type="ORF">FM068_00150</name>
</gene>
<dbReference type="AlphaFoldDB" id="A0A6L8Q133"/>
<dbReference type="EMBL" id="VJNE01000001">
    <property type="protein sequence ID" value="MZG27018.1"/>
    <property type="molecule type" value="Genomic_DNA"/>
</dbReference>
<proteinExistence type="predicted"/>
<feature type="signal peptide" evidence="1">
    <location>
        <begin position="1"/>
        <end position="21"/>
    </location>
</feature>
<accession>A0A6L8Q133</accession>
<feature type="chain" id="PRO_5039437159" description="Doubled CXXCH motif domain-containing protein" evidence="1">
    <location>
        <begin position="22"/>
        <end position="166"/>
    </location>
</feature>
<protein>
    <recommendedName>
        <fullName evidence="4">Doubled CXXCH motif domain-containing protein</fullName>
    </recommendedName>
</protein>
<name>A0A6L8Q133_9ACTN</name>
<reference evidence="2 3" key="1">
    <citation type="submission" date="2019-07" db="EMBL/GenBank/DDBJ databases">
        <title>Draft genome sequence of Adlercreutzia equolifaciens IPLA 37004, a human intestinal strain that does not produces equol from daidzein.</title>
        <authorList>
            <person name="Vazquez L."/>
            <person name="Florez A.B."/>
            <person name="Mayo B."/>
        </authorList>
    </citation>
    <scope>NUCLEOTIDE SEQUENCE [LARGE SCALE GENOMIC DNA]</scope>
    <source>
        <strain evidence="2 3">IPLA 37004</strain>
    </source>
</reference>
<evidence type="ECO:0000313" key="2">
    <source>
        <dbReference type="EMBL" id="MZG27018.1"/>
    </source>
</evidence>
<dbReference type="RefSeq" id="WP_161127145.1">
    <property type="nucleotide sequence ID" value="NZ_CBCTOK010000005.1"/>
</dbReference>
<comment type="caution">
    <text evidence="2">The sequence shown here is derived from an EMBL/GenBank/DDBJ whole genome shotgun (WGS) entry which is preliminary data.</text>
</comment>
<evidence type="ECO:0000256" key="1">
    <source>
        <dbReference type="SAM" id="SignalP"/>
    </source>
</evidence>
<dbReference type="SUPFAM" id="SSF48695">
    <property type="entry name" value="Multiheme cytochromes"/>
    <property type="match status" value="1"/>
</dbReference>
<sequence>MMKIAKRRTVLGALVCSATLAASCLGCAPAATEIAPTDGLASNDMVVKGEYTPYDPAAEAEVTAGAAIEGSEEEQLQQERIAGGAAGGVVSENLEPLEGITDYSEGEYVPVYGIACDIPEVVHGETKGTACTTCHTADGQGAGTQVPQSHADQNLADEDCLTCHEL</sequence>